<keyword evidence="1" id="KW-0812">Transmembrane</keyword>
<feature type="transmembrane region" description="Helical" evidence="1">
    <location>
        <begin position="6"/>
        <end position="24"/>
    </location>
</feature>
<sequence length="93" mass="11154">MFLPSLLFSKWIHFILSIWIPVTLHTHRKPLLLINTTFLIISIWHSILIHIVSLLCALLHKFMDLFLVSQFTIFCFRKLHAFKQILLIFYFIS</sequence>
<protein>
    <submittedName>
        <fullName evidence="2">Uncharacterized protein</fullName>
    </submittedName>
</protein>
<gene>
    <name evidence="2" type="primary">Vigan.05G266600</name>
    <name evidence="2" type="ORF">VIGAN_05266600</name>
</gene>
<keyword evidence="3" id="KW-1185">Reference proteome</keyword>
<dbReference type="Proteomes" id="UP000291084">
    <property type="component" value="Chromosome 5"/>
</dbReference>
<keyword evidence="1" id="KW-1133">Transmembrane helix</keyword>
<evidence type="ECO:0000313" key="3">
    <source>
        <dbReference type="Proteomes" id="UP000291084"/>
    </source>
</evidence>
<dbReference type="EMBL" id="AP015038">
    <property type="protein sequence ID" value="BAT89003.1"/>
    <property type="molecule type" value="Genomic_DNA"/>
</dbReference>
<dbReference type="AlphaFoldDB" id="A0A0S3S863"/>
<evidence type="ECO:0000256" key="1">
    <source>
        <dbReference type="SAM" id="Phobius"/>
    </source>
</evidence>
<evidence type="ECO:0000313" key="2">
    <source>
        <dbReference type="EMBL" id="BAT89003.1"/>
    </source>
</evidence>
<feature type="transmembrane region" description="Helical" evidence="1">
    <location>
        <begin position="31"/>
        <end position="52"/>
    </location>
</feature>
<accession>A0A0S3S863</accession>
<organism evidence="2 3">
    <name type="scientific">Vigna angularis var. angularis</name>
    <dbReference type="NCBI Taxonomy" id="157739"/>
    <lineage>
        <taxon>Eukaryota</taxon>
        <taxon>Viridiplantae</taxon>
        <taxon>Streptophyta</taxon>
        <taxon>Embryophyta</taxon>
        <taxon>Tracheophyta</taxon>
        <taxon>Spermatophyta</taxon>
        <taxon>Magnoliopsida</taxon>
        <taxon>eudicotyledons</taxon>
        <taxon>Gunneridae</taxon>
        <taxon>Pentapetalae</taxon>
        <taxon>rosids</taxon>
        <taxon>fabids</taxon>
        <taxon>Fabales</taxon>
        <taxon>Fabaceae</taxon>
        <taxon>Papilionoideae</taxon>
        <taxon>50 kb inversion clade</taxon>
        <taxon>NPAAA clade</taxon>
        <taxon>indigoferoid/millettioid clade</taxon>
        <taxon>Phaseoleae</taxon>
        <taxon>Vigna</taxon>
    </lineage>
</organism>
<name>A0A0S3S863_PHAAN</name>
<reference evidence="2 3" key="1">
    <citation type="journal article" date="2015" name="Sci. Rep.">
        <title>The power of single molecule real-time sequencing technology in the de novo assembly of a eukaryotic genome.</title>
        <authorList>
            <person name="Sakai H."/>
            <person name="Naito K."/>
            <person name="Ogiso-Tanaka E."/>
            <person name="Takahashi Y."/>
            <person name="Iseki K."/>
            <person name="Muto C."/>
            <person name="Satou K."/>
            <person name="Teruya K."/>
            <person name="Shiroma A."/>
            <person name="Shimoji M."/>
            <person name="Hirano T."/>
            <person name="Itoh T."/>
            <person name="Kaga A."/>
            <person name="Tomooka N."/>
        </authorList>
    </citation>
    <scope>NUCLEOTIDE SEQUENCE [LARGE SCALE GENOMIC DNA]</scope>
    <source>
        <strain evidence="3">cv. Shumari</strain>
    </source>
</reference>
<proteinExistence type="predicted"/>
<keyword evidence="1" id="KW-0472">Membrane</keyword>